<dbReference type="CDD" id="cd09274">
    <property type="entry name" value="RNase_HI_RT_Ty3"/>
    <property type="match status" value="1"/>
</dbReference>
<dbReference type="GO" id="GO:0015074">
    <property type="term" value="P:DNA integration"/>
    <property type="evidence" value="ECO:0007669"/>
    <property type="project" value="InterPro"/>
</dbReference>
<evidence type="ECO:0000256" key="6">
    <source>
        <dbReference type="ARBA" id="ARBA00022801"/>
    </source>
</evidence>
<dbReference type="Pfam" id="PF00665">
    <property type="entry name" value="rve"/>
    <property type="match status" value="1"/>
</dbReference>
<dbReference type="GO" id="GO:0004190">
    <property type="term" value="F:aspartic-type endopeptidase activity"/>
    <property type="evidence" value="ECO:0007669"/>
    <property type="project" value="InterPro"/>
</dbReference>
<dbReference type="Gene3D" id="3.10.10.10">
    <property type="entry name" value="HIV Type 1 Reverse Transcriptase, subunit A, domain 1"/>
    <property type="match status" value="1"/>
</dbReference>
<feature type="region of interest" description="Disordered" evidence="8">
    <location>
        <begin position="201"/>
        <end position="221"/>
    </location>
</feature>
<evidence type="ECO:0000256" key="4">
    <source>
        <dbReference type="ARBA" id="ARBA00022722"/>
    </source>
</evidence>
<accession>A0A8J6B4R9</accession>
<dbReference type="PROSITE" id="PS50878">
    <property type="entry name" value="RT_POL"/>
    <property type="match status" value="1"/>
</dbReference>
<dbReference type="InterPro" id="IPR001969">
    <property type="entry name" value="Aspartic_peptidase_AS"/>
</dbReference>
<keyword evidence="7" id="KW-0695">RNA-directed DNA polymerase</keyword>
<feature type="domain" description="Reverse transcriptase" evidence="9">
    <location>
        <begin position="477"/>
        <end position="657"/>
    </location>
</feature>
<dbReference type="SUPFAM" id="SSF50630">
    <property type="entry name" value="Acid proteases"/>
    <property type="match status" value="1"/>
</dbReference>
<evidence type="ECO:0000256" key="2">
    <source>
        <dbReference type="ARBA" id="ARBA00022679"/>
    </source>
</evidence>
<name>A0A8J6B4R9_9EUKA</name>
<dbReference type="CDD" id="cd00303">
    <property type="entry name" value="retropepsin_like"/>
    <property type="match status" value="1"/>
</dbReference>
<keyword evidence="6" id="KW-0378">Hydrolase</keyword>
<dbReference type="InterPro" id="IPR043128">
    <property type="entry name" value="Rev_trsase/Diguanyl_cyclase"/>
</dbReference>
<dbReference type="Proteomes" id="UP000717585">
    <property type="component" value="Unassembled WGS sequence"/>
</dbReference>
<dbReference type="SUPFAM" id="SSF53098">
    <property type="entry name" value="Ribonuclease H-like"/>
    <property type="match status" value="1"/>
</dbReference>
<dbReference type="OrthoDB" id="117296at2759"/>
<dbReference type="SUPFAM" id="SSF56672">
    <property type="entry name" value="DNA/RNA polymerases"/>
    <property type="match status" value="1"/>
</dbReference>
<dbReference type="FunFam" id="3.30.70.270:FF:000020">
    <property type="entry name" value="Transposon Tf2-6 polyprotein-like Protein"/>
    <property type="match status" value="1"/>
</dbReference>
<dbReference type="GO" id="GO:0003676">
    <property type="term" value="F:nucleic acid binding"/>
    <property type="evidence" value="ECO:0007669"/>
    <property type="project" value="InterPro"/>
</dbReference>
<keyword evidence="3" id="KW-0548">Nucleotidyltransferase</keyword>
<evidence type="ECO:0000313" key="12">
    <source>
        <dbReference type="Proteomes" id="UP000717585"/>
    </source>
</evidence>
<keyword evidence="2" id="KW-0808">Transferase</keyword>
<dbReference type="SUPFAM" id="SSF57756">
    <property type="entry name" value="Retrovirus zinc finger-like domains"/>
    <property type="match status" value="1"/>
</dbReference>
<dbReference type="Pfam" id="PF00078">
    <property type="entry name" value="RVT_1"/>
    <property type="match status" value="1"/>
</dbReference>
<dbReference type="PROSITE" id="PS00141">
    <property type="entry name" value="ASP_PROTEASE"/>
    <property type="match status" value="1"/>
</dbReference>
<proteinExistence type="predicted"/>
<dbReference type="GO" id="GO:0004519">
    <property type="term" value="F:endonuclease activity"/>
    <property type="evidence" value="ECO:0007669"/>
    <property type="project" value="UniProtKB-KW"/>
</dbReference>
<reference evidence="11" key="1">
    <citation type="submission" date="2021-05" db="EMBL/GenBank/DDBJ databases">
        <title>A free-living protist that lacks canonical eukaryotic 1 DNA replication and segregation systems.</title>
        <authorList>
            <person name="Salas-Leiva D.E."/>
            <person name="Tromer E.C."/>
            <person name="Curtis B.A."/>
            <person name="Jerlstrom-Hultqvist J."/>
            <person name="Kolisko M."/>
            <person name="Yi Z."/>
            <person name="Salas-Leiva J.S."/>
            <person name="Gallot-Lavallee L."/>
            <person name="Kops G.J.P.L."/>
            <person name="Archibald J.M."/>
            <person name="Simpson A.G.B."/>
            <person name="Roger A.J."/>
        </authorList>
    </citation>
    <scope>NUCLEOTIDE SEQUENCE</scope>
    <source>
        <strain evidence="11">BICM</strain>
    </source>
</reference>
<dbReference type="PANTHER" id="PTHR37984:SF5">
    <property type="entry name" value="PROTEIN NYNRIN-LIKE"/>
    <property type="match status" value="1"/>
</dbReference>
<dbReference type="Gene3D" id="1.10.340.70">
    <property type="match status" value="1"/>
</dbReference>
<dbReference type="SMART" id="SM00343">
    <property type="entry name" value="ZnF_C2HC"/>
    <property type="match status" value="2"/>
</dbReference>
<dbReference type="AlphaFoldDB" id="A0A8J6B4R9"/>
<dbReference type="InterPro" id="IPR012337">
    <property type="entry name" value="RNaseH-like_sf"/>
</dbReference>
<feature type="region of interest" description="Disordered" evidence="8">
    <location>
        <begin position="58"/>
        <end position="85"/>
    </location>
</feature>
<dbReference type="InterPro" id="IPR050951">
    <property type="entry name" value="Retrovirus_Pol_polyprotein"/>
</dbReference>
<dbReference type="Pfam" id="PF17917">
    <property type="entry name" value="RT_RNaseH"/>
    <property type="match status" value="1"/>
</dbReference>
<evidence type="ECO:0000256" key="7">
    <source>
        <dbReference type="ARBA" id="ARBA00022918"/>
    </source>
</evidence>
<dbReference type="Gene3D" id="2.40.70.10">
    <property type="entry name" value="Acid Proteases"/>
    <property type="match status" value="1"/>
</dbReference>
<dbReference type="InterPro" id="IPR036875">
    <property type="entry name" value="Znf_CCHC_sf"/>
</dbReference>
<dbReference type="InterPro" id="IPR043502">
    <property type="entry name" value="DNA/RNA_pol_sf"/>
</dbReference>
<dbReference type="GO" id="GO:0008270">
    <property type="term" value="F:zinc ion binding"/>
    <property type="evidence" value="ECO:0007669"/>
    <property type="project" value="InterPro"/>
</dbReference>
<dbReference type="EMBL" id="JAHDYR010000028">
    <property type="protein sequence ID" value="KAG9392984.1"/>
    <property type="molecule type" value="Genomic_DNA"/>
</dbReference>
<dbReference type="GO" id="GO:0003964">
    <property type="term" value="F:RNA-directed DNA polymerase activity"/>
    <property type="evidence" value="ECO:0007669"/>
    <property type="project" value="UniProtKB-KW"/>
</dbReference>
<dbReference type="Gene3D" id="4.10.60.10">
    <property type="entry name" value="Zinc finger, CCHC-type"/>
    <property type="match status" value="1"/>
</dbReference>
<gene>
    <name evidence="11" type="ORF">J8273_5578</name>
</gene>
<dbReference type="InterPro" id="IPR001584">
    <property type="entry name" value="Integrase_cat-core"/>
</dbReference>
<evidence type="ECO:0000259" key="10">
    <source>
        <dbReference type="PROSITE" id="PS50994"/>
    </source>
</evidence>
<sequence>MISTKDTPVLSILSLTAVLTFMMDLADYSLRHSKVRFHKLLSKNVLRELEMSGKPFRLSSVPDPDFPDDADEKTRSKLRKKNKDKAAREAVFSHVTPEDQFSKADAFNRKAKGRSPANVVSFVQLFRTLLEIIPEADVGTDTVREAFIRGFSHIHAFHDQLIGITKDKSLNDTFALAIQHAHAVERALKIALPFTQKGPVVRSARPAEHQPTKRPNTQPSKCSYCSKKGHTEDECFAKKKGLPLCGYCKKVGHVATECRKKRADDVSKDRVNPATCCHSALLNSSVLSCAGVIGNTKVTVLLDTGSSHNLLARHVVSKISPHSHRLQLANNQWVETLGSASVDLTLPPNEIFHYSLSTMFEGYVLEESPFDAIIGFPAMCRLGLVDLLINPSLPSEHIEDSVDALDRSLSCAGVVPDRYKSIIEQFSDVFGDLTLEPSKLRPFSLQLKDGYKLRSSRPYPAPTWKQQEIEAHVTKLLALGIIERCSSPWGSPVVIVSKKDTAKTRMCVDYHRLNAETVDFDFPLPRIDETLDHLAGKRFFATIDLSSGYHQIAVDPASRDFTTFTTHLGRFRNSRLPFGLKQAGSHFQYAMETALDTLLYSKCLVYQDDVVIFAECEDDLIANIKEVLQRCRELNLRVNLDKSQFGLRKFEYLGWLITPEGKQINPARIDALTKMKPPSTVSGVRSFLGLVNFFHDYLGSDFATISAPLYEITKHKQFSWTHEAQSAFDTIISRLKSAPTLVHYNPRAKLKLITDASDYGVGGVLLQDDKPLMYLSKALTGAQKRWPTIEKEMYAVVYCLSKAERYLRWAHFTIATDHHNLTRMHQSANAKVARWSLLLEQFSYDVIHVPGIANGAADGLSRVCTALTNSEENPHAASIKEHHTLGGLHLSVNRTVQQLRANGHAWPSMRQAVADVISHCPVCQKTVPTRPMSSFDLTLQAPFPMDTLCIDTMGPYPIDGEFQHILVMVDLFSRYVEMTPIRSTTAEEAASCVVNHWFLRHGVPRRIITDSGSQFKNNTFARLCDRNAVDLHFTAPYHHQSNGIVERVNREINAHMMARRLEIKHLDRWSQHIPYLTLHHCQATDDRYVQG</sequence>
<keyword evidence="12" id="KW-1185">Reference proteome</keyword>
<evidence type="ECO:0000256" key="8">
    <source>
        <dbReference type="SAM" id="MobiDB-lite"/>
    </source>
</evidence>
<dbReference type="Gene3D" id="3.30.70.270">
    <property type="match status" value="2"/>
</dbReference>
<evidence type="ECO:0000256" key="1">
    <source>
        <dbReference type="ARBA" id="ARBA00012493"/>
    </source>
</evidence>
<keyword evidence="5" id="KW-0255">Endonuclease</keyword>
<dbReference type="Pfam" id="PF17921">
    <property type="entry name" value="Integrase_H2C2"/>
    <property type="match status" value="1"/>
</dbReference>
<comment type="caution">
    <text evidence="11">The sequence shown here is derived from an EMBL/GenBank/DDBJ whole genome shotgun (WGS) entry which is preliminary data.</text>
</comment>
<dbReference type="CDD" id="cd01647">
    <property type="entry name" value="RT_LTR"/>
    <property type="match status" value="1"/>
</dbReference>
<keyword evidence="4" id="KW-0540">Nuclease</keyword>
<dbReference type="Gene3D" id="3.30.420.10">
    <property type="entry name" value="Ribonuclease H-like superfamily/Ribonuclease H"/>
    <property type="match status" value="1"/>
</dbReference>
<dbReference type="InterPro" id="IPR021109">
    <property type="entry name" value="Peptidase_aspartic_dom_sf"/>
</dbReference>
<evidence type="ECO:0000256" key="3">
    <source>
        <dbReference type="ARBA" id="ARBA00022695"/>
    </source>
</evidence>
<dbReference type="InterPro" id="IPR041373">
    <property type="entry name" value="RT_RNaseH"/>
</dbReference>
<evidence type="ECO:0000313" key="11">
    <source>
        <dbReference type="EMBL" id="KAG9392984.1"/>
    </source>
</evidence>
<dbReference type="InterPro" id="IPR036397">
    <property type="entry name" value="RNaseH_sf"/>
</dbReference>
<dbReference type="InterPro" id="IPR001878">
    <property type="entry name" value="Znf_CCHC"/>
</dbReference>
<feature type="domain" description="Integrase catalytic" evidence="10">
    <location>
        <begin position="940"/>
        <end position="1091"/>
    </location>
</feature>
<dbReference type="GO" id="GO:0006508">
    <property type="term" value="P:proteolysis"/>
    <property type="evidence" value="ECO:0007669"/>
    <property type="project" value="InterPro"/>
</dbReference>
<dbReference type="InterPro" id="IPR000477">
    <property type="entry name" value="RT_dom"/>
</dbReference>
<organism evidence="11 12">
    <name type="scientific">Carpediemonas membranifera</name>
    <dbReference type="NCBI Taxonomy" id="201153"/>
    <lineage>
        <taxon>Eukaryota</taxon>
        <taxon>Metamonada</taxon>
        <taxon>Carpediemonas-like organisms</taxon>
        <taxon>Carpediemonas</taxon>
    </lineage>
</organism>
<evidence type="ECO:0000256" key="5">
    <source>
        <dbReference type="ARBA" id="ARBA00022759"/>
    </source>
</evidence>
<dbReference type="PANTHER" id="PTHR37984">
    <property type="entry name" value="PROTEIN CBG26694"/>
    <property type="match status" value="1"/>
</dbReference>
<evidence type="ECO:0000259" key="9">
    <source>
        <dbReference type="PROSITE" id="PS50878"/>
    </source>
</evidence>
<protein>
    <recommendedName>
        <fullName evidence="1">RNA-directed DNA polymerase</fullName>
        <ecNumber evidence="1">2.7.7.49</ecNumber>
    </recommendedName>
</protein>
<dbReference type="InterPro" id="IPR041588">
    <property type="entry name" value="Integrase_H2C2"/>
</dbReference>
<dbReference type="EC" id="2.7.7.49" evidence="1"/>
<dbReference type="PROSITE" id="PS50994">
    <property type="entry name" value="INTEGRASE"/>
    <property type="match status" value="1"/>
</dbReference>